<organism evidence="2 3">
    <name type="scientific">Ensete ventricosum</name>
    <name type="common">Abyssinian banana</name>
    <name type="synonym">Musa ensete</name>
    <dbReference type="NCBI Taxonomy" id="4639"/>
    <lineage>
        <taxon>Eukaryota</taxon>
        <taxon>Viridiplantae</taxon>
        <taxon>Streptophyta</taxon>
        <taxon>Embryophyta</taxon>
        <taxon>Tracheophyta</taxon>
        <taxon>Spermatophyta</taxon>
        <taxon>Magnoliopsida</taxon>
        <taxon>Liliopsida</taxon>
        <taxon>Zingiberales</taxon>
        <taxon>Musaceae</taxon>
        <taxon>Ensete</taxon>
    </lineage>
</organism>
<evidence type="ECO:0000256" key="1">
    <source>
        <dbReference type="SAM" id="MobiDB-lite"/>
    </source>
</evidence>
<keyword evidence="3" id="KW-1185">Reference proteome</keyword>
<dbReference type="EMBL" id="JAQQAF010000004">
    <property type="protein sequence ID" value="KAJ8492447.1"/>
    <property type="molecule type" value="Genomic_DNA"/>
</dbReference>
<feature type="region of interest" description="Disordered" evidence="1">
    <location>
        <begin position="1"/>
        <end position="30"/>
    </location>
</feature>
<gene>
    <name evidence="2" type="ORF">OPV22_014168</name>
</gene>
<dbReference type="Proteomes" id="UP001222027">
    <property type="component" value="Unassembled WGS sequence"/>
</dbReference>
<evidence type="ECO:0000313" key="2">
    <source>
        <dbReference type="EMBL" id="KAJ8492447.1"/>
    </source>
</evidence>
<comment type="caution">
    <text evidence="2">The sequence shown here is derived from an EMBL/GenBank/DDBJ whole genome shotgun (WGS) entry which is preliminary data.</text>
</comment>
<sequence>MGIGALASDEEEGKRRRHPPLSRSHEETPLRLVGRRTVPLKRITIPSLPLPLAPPALTPPTQISRAIMGGGPCQKLLRHASPSAACPSIKEALSSLGLVGSSEDGTYPALQVTKVTTRKALIDVTLDYDYGGPNPRHDPRKGKPGRGL</sequence>
<reference evidence="2 3" key="1">
    <citation type="submission" date="2022-12" db="EMBL/GenBank/DDBJ databases">
        <title>Chromosome-scale assembly of the Ensete ventricosum genome.</title>
        <authorList>
            <person name="Dussert Y."/>
            <person name="Stocks J."/>
            <person name="Wendawek A."/>
            <person name="Woldeyes F."/>
            <person name="Nichols R.A."/>
            <person name="Borrell J.S."/>
        </authorList>
    </citation>
    <scope>NUCLEOTIDE SEQUENCE [LARGE SCALE GENOMIC DNA]</scope>
    <source>
        <strain evidence="3">cv. Maze</strain>
        <tissue evidence="2">Seeds</tissue>
    </source>
</reference>
<dbReference type="PANTHER" id="PTHR34467">
    <property type="entry name" value="TRANSMEMBRANE PROTEIN"/>
    <property type="match status" value="1"/>
</dbReference>
<evidence type="ECO:0000313" key="3">
    <source>
        <dbReference type="Proteomes" id="UP001222027"/>
    </source>
</evidence>
<accession>A0AAV8RAX4</accession>
<protein>
    <submittedName>
        <fullName evidence="2">Uncharacterized protein</fullName>
    </submittedName>
</protein>
<dbReference type="PANTHER" id="PTHR34467:SF1">
    <property type="entry name" value="OS05G0542300 PROTEIN"/>
    <property type="match status" value="1"/>
</dbReference>
<feature type="compositionally biased region" description="Basic residues" evidence="1">
    <location>
        <begin position="138"/>
        <end position="148"/>
    </location>
</feature>
<name>A0AAV8RAX4_ENSVE</name>
<dbReference type="AlphaFoldDB" id="A0AAV8RAX4"/>
<proteinExistence type="predicted"/>
<feature type="region of interest" description="Disordered" evidence="1">
    <location>
        <begin position="128"/>
        <end position="148"/>
    </location>
</feature>